<evidence type="ECO:0000256" key="1">
    <source>
        <dbReference type="SAM" id="MobiDB-lite"/>
    </source>
</evidence>
<evidence type="ECO:0000313" key="3">
    <source>
        <dbReference type="Proteomes" id="UP000801492"/>
    </source>
</evidence>
<reference evidence="2" key="1">
    <citation type="submission" date="2019-08" db="EMBL/GenBank/DDBJ databases">
        <title>The genome of the North American firefly Photinus pyralis.</title>
        <authorList>
            <consortium name="Photinus pyralis genome working group"/>
            <person name="Fallon T.R."/>
            <person name="Sander Lower S.E."/>
            <person name="Weng J.-K."/>
        </authorList>
    </citation>
    <scope>NUCLEOTIDE SEQUENCE</scope>
    <source>
        <strain evidence="2">TRF0915ILg1</strain>
        <tissue evidence="2">Whole body</tissue>
    </source>
</reference>
<proteinExistence type="predicted"/>
<dbReference type="EMBL" id="VTPC01027352">
    <property type="protein sequence ID" value="KAF2891603.1"/>
    <property type="molecule type" value="Genomic_DNA"/>
</dbReference>
<gene>
    <name evidence="2" type="ORF">ILUMI_14570</name>
</gene>
<keyword evidence="3" id="KW-1185">Reference proteome</keyword>
<evidence type="ECO:0000313" key="2">
    <source>
        <dbReference type="EMBL" id="KAF2891603.1"/>
    </source>
</evidence>
<dbReference type="Proteomes" id="UP000801492">
    <property type="component" value="Unassembled WGS sequence"/>
</dbReference>
<dbReference type="AlphaFoldDB" id="A0A8K0CVQ6"/>
<name>A0A8K0CVQ6_IGNLU</name>
<protein>
    <submittedName>
        <fullName evidence="2">Uncharacterized protein</fullName>
    </submittedName>
</protein>
<accession>A0A8K0CVQ6</accession>
<feature type="region of interest" description="Disordered" evidence="1">
    <location>
        <begin position="1"/>
        <end position="56"/>
    </location>
</feature>
<feature type="compositionally biased region" description="Basic and acidic residues" evidence="1">
    <location>
        <begin position="1"/>
        <end position="16"/>
    </location>
</feature>
<sequence>MSDNGHIDDENIDRDAPLNLDITGTVVPEPDKPEVPKASVEVEVESEDPPPNDLKLCMSTKLRTGETENLSFSKYRSPLQSEQKTFSLQI</sequence>
<organism evidence="2 3">
    <name type="scientific">Ignelater luminosus</name>
    <name type="common">Cucubano</name>
    <name type="synonym">Pyrophorus luminosus</name>
    <dbReference type="NCBI Taxonomy" id="2038154"/>
    <lineage>
        <taxon>Eukaryota</taxon>
        <taxon>Metazoa</taxon>
        <taxon>Ecdysozoa</taxon>
        <taxon>Arthropoda</taxon>
        <taxon>Hexapoda</taxon>
        <taxon>Insecta</taxon>
        <taxon>Pterygota</taxon>
        <taxon>Neoptera</taxon>
        <taxon>Endopterygota</taxon>
        <taxon>Coleoptera</taxon>
        <taxon>Polyphaga</taxon>
        <taxon>Elateriformia</taxon>
        <taxon>Elateroidea</taxon>
        <taxon>Elateridae</taxon>
        <taxon>Agrypninae</taxon>
        <taxon>Pyrophorini</taxon>
        <taxon>Ignelater</taxon>
    </lineage>
</organism>
<comment type="caution">
    <text evidence="2">The sequence shown here is derived from an EMBL/GenBank/DDBJ whole genome shotgun (WGS) entry which is preliminary data.</text>
</comment>